<dbReference type="EMBL" id="JAWDEY010000031">
    <property type="protein sequence ID" value="KAK6588648.1"/>
    <property type="molecule type" value="Genomic_DNA"/>
</dbReference>
<dbReference type="PANTHER" id="PTHR10357">
    <property type="entry name" value="ALPHA-AMYLASE FAMILY MEMBER"/>
    <property type="match status" value="1"/>
</dbReference>
<accession>A0AAV9XVM3</accession>
<dbReference type="AlphaFoldDB" id="A0AAV9XVM3"/>
<dbReference type="Pfam" id="PF00128">
    <property type="entry name" value="Alpha-amylase"/>
    <property type="match status" value="1"/>
</dbReference>
<dbReference type="InterPro" id="IPR013780">
    <property type="entry name" value="Glyco_hydro_b"/>
</dbReference>
<dbReference type="SMART" id="SM00642">
    <property type="entry name" value="Aamy"/>
    <property type="match status" value="1"/>
</dbReference>
<dbReference type="Proteomes" id="UP001311799">
    <property type="component" value="Unassembled WGS sequence"/>
</dbReference>
<dbReference type="Gene3D" id="3.90.400.10">
    <property type="entry name" value="Oligo-1,6-glucosidase, Domain 2"/>
    <property type="match status" value="1"/>
</dbReference>
<dbReference type="InterPro" id="IPR017853">
    <property type="entry name" value="GH"/>
</dbReference>
<dbReference type="GO" id="GO:0016798">
    <property type="term" value="F:hydrolase activity, acting on glycosyl bonds"/>
    <property type="evidence" value="ECO:0007669"/>
    <property type="project" value="UniProtKB-KW"/>
</dbReference>
<dbReference type="SUPFAM" id="SSF51445">
    <property type="entry name" value="(Trans)glycosidases"/>
    <property type="match status" value="1"/>
</dbReference>
<reference evidence="4 5" key="1">
    <citation type="submission" date="2023-10" db="EMBL/GenBank/DDBJ databases">
        <title>Comparative genomics analysis reveals potential genetic determinants of host preference in Cryptosporidium xiaoi.</title>
        <authorList>
            <person name="Xiao L."/>
            <person name="Li J."/>
        </authorList>
    </citation>
    <scope>NUCLEOTIDE SEQUENCE [LARGE SCALE GENOMIC DNA]</scope>
    <source>
        <strain evidence="4 5">52996</strain>
    </source>
</reference>
<dbReference type="SUPFAM" id="SSF51011">
    <property type="entry name" value="Glycosyl hydrolase domain"/>
    <property type="match status" value="1"/>
</dbReference>
<dbReference type="GO" id="GO:0005975">
    <property type="term" value="P:carbohydrate metabolic process"/>
    <property type="evidence" value="ECO:0007669"/>
    <property type="project" value="InterPro"/>
</dbReference>
<dbReference type="InterPro" id="IPR006047">
    <property type="entry name" value="GH13_cat_dom"/>
</dbReference>
<name>A0AAV9XVM3_9CRYT</name>
<feature type="domain" description="Glycosyl hydrolase family 13 catalytic" evidence="3">
    <location>
        <begin position="29"/>
        <end position="366"/>
    </location>
</feature>
<dbReference type="PANTHER" id="PTHR10357:SF210">
    <property type="entry name" value="MALTODEXTRIN GLUCOSIDASE"/>
    <property type="match status" value="1"/>
</dbReference>
<keyword evidence="5" id="KW-1185">Reference proteome</keyword>
<evidence type="ECO:0000313" key="5">
    <source>
        <dbReference type="Proteomes" id="UP001311799"/>
    </source>
</evidence>
<gene>
    <name evidence="4" type="ORF">RS030_3415</name>
</gene>
<protein>
    <submittedName>
        <fullName evidence="4">Alpha amylase</fullName>
    </submittedName>
</protein>
<proteinExistence type="predicted"/>
<organism evidence="4 5">
    <name type="scientific">Cryptosporidium xiaoi</name>
    <dbReference type="NCBI Taxonomy" id="659607"/>
    <lineage>
        <taxon>Eukaryota</taxon>
        <taxon>Sar</taxon>
        <taxon>Alveolata</taxon>
        <taxon>Apicomplexa</taxon>
        <taxon>Conoidasida</taxon>
        <taxon>Coccidia</taxon>
        <taxon>Eucoccidiorida</taxon>
        <taxon>Eimeriorina</taxon>
        <taxon>Cryptosporidiidae</taxon>
        <taxon>Cryptosporidium</taxon>
    </lineage>
</organism>
<comment type="caution">
    <text evidence="4">The sequence shown here is derived from an EMBL/GenBank/DDBJ whole genome shotgun (WGS) entry which is preliminary data.</text>
</comment>
<keyword evidence="1" id="KW-0378">Hydrolase</keyword>
<dbReference type="InterPro" id="IPR045857">
    <property type="entry name" value="O16G_dom_2"/>
</dbReference>
<dbReference type="Gene3D" id="2.60.40.1180">
    <property type="entry name" value="Golgi alpha-mannosidase II"/>
    <property type="match status" value="1"/>
</dbReference>
<keyword evidence="2" id="KW-0326">Glycosidase</keyword>
<evidence type="ECO:0000313" key="4">
    <source>
        <dbReference type="EMBL" id="KAK6588648.1"/>
    </source>
</evidence>
<evidence type="ECO:0000256" key="1">
    <source>
        <dbReference type="ARBA" id="ARBA00022801"/>
    </source>
</evidence>
<evidence type="ECO:0000256" key="2">
    <source>
        <dbReference type="ARBA" id="ARBA00023295"/>
    </source>
</evidence>
<evidence type="ECO:0000259" key="3">
    <source>
        <dbReference type="SMART" id="SM00642"/>
    </source>
</evidence>
<sequence>MAKINLENEWYKYCNWYHIYPIGLCGAPRYNLEDGHVENRIEELYSLEWVYHLKSLKIGGVYIGPVFESYSHGYDTSDLYKIDKRLGSNDHFKKLVRVYHSFGIKVVIDTVFNHVGRNFFAFKDLQIKGEISEYYTWFKNIDFNESSPKGDNFNYTPWHGYYELVTLDHDNHNVKKYLYDAVKYWYNEFNIDGLRLDAADCLSIDFWKQFRQYCKNNFGEKFVLIGEIVHGDGKLWVKPSIYSNIKCYIDTNQPFDGITNYQLWSAIWTSHNNMNIEIIVNAINQQDELLNYGWMYNFVDNHDVSRISSQVNREEYLYTIYMILFTIQGSPSIYYGSEFNFKGIKGCGKEADFPLRPKISIDDLIRYKNKCKCDGLYNLIRFLSCIRIYPLIGEILNFGEYNHVFNTNKLFIYKRQLKEEFILVGINIDSEYINDITINWNGPNGRWRDILDPENSFNSENGKLTLSIKPNWGIIISSYIPSAIEYGKFRFNNQKGQIMLYIPIIDSNTPVLCS</sequence>
<dbReference type="Gene3D" id="3.20.20.80">
    <property type="entry name" value="Glycosidases"/>
    <property type="match status" value="1"/>
</dbReference>